<dbReference type="STRING" id="290052.ASU35_17545"/>
<keyword evidence="3" id="KW-1185">Reference proteome</keyword>
<proteinExistence type="predicted"/>
<protein>
    <submittedName>
        <fullName evidence="2">Transposase</fullName>
    </submittedName>
</protein>
<dbReference type="RefSeq" id="WP_058351718.1">
    <property type="nucleotide sequence ID" value="NZ_CABMMD010000053.1"/>
</dbReference>
<evidence type="ECO:0000313" key="3">
    <source>
        <dbReference type="Proteomes" id="UP000054874"/>
    </source>
</evidence>
<accession>A0A0V8QIH3</accession>
<organism evidence="2 3">
    <name type="scientific">Acetivibrio ethanolgignens</name>
    <dbReference type="NCBI Taxonomy" id="290052"/>
    <lineage>
        <taxon>Bacteria</taxon>
        <taxon>Bacillati</taxon>
        <taxon>Bacillota</taxon>
        <taxon>Clostridia</taxon>
        <taxon>Eubacteriales</taxon>
        <taxon>Oscillospiraceae</taxon>
        <taxon>Acetivibrio</taxon>
    </lineage>
</organism>
<dbReference type="AlphaFoldDB" id="A0A0V8QIH3"/>
<dbReference type="SUPFAM" id="SSF52540">
    <property type="entry name" value="P-loop containing nucleoside triphosphate hydrolases"/>
    <property type="match status" value="1"/>
</dbReference>
<dbReference type="Proteomes" id="UP000054874">
    <property type="component" value="Unassembled WGS sequence"/>
</dbReference>
<reference evidence="2 3" key="1">
    <citation type="submission" date="2015-11" db="EMBL/GenBank/DDBJ databases">
        <title>Butyribacter intestini gen. nov., sp. nov., a butyric acid-producing bacterium of the family Lachnospiraceae isolated from the human faeces.</title>
        <authorList>
            <person name="Zou Y."/>
            <person name="Xue W."/>
            <person name="Luo G."/>
            <person name="Lv M."/>
        </authorList>
    </citation>
    <scope>NUCLEOTIDE SEQUENCE [LARGE SCALE GENOMIC DNA]</scope>
    <source>
        <strain evidence="2 3">ACET-33324</strain>
    </source>
</reference>
<evidence type="ECO:0000259" key="1">
    <source>
        <dbReference type="Pfam" id="PF01695"/>
    </source>
</evidence>
<dbReference type="PANTHER" id="PTHR30050:SF4">
    <property type="entry name" value="ATP-BINDING PROTEIN RV3427C IN INSERTION SEQUENCE-RELATED"/>
    <property type="match status" value="1"/>
</dbReference>
<comment type="caution">
    <text evidence="2">The sequence shown here is derived from an EMBL/GenBank/DDBJ whole genome shotgun (WGS) entry which is preliminary data.</text>
</comment>
<dbReference type="GO" id="GO:0006260">
    <property type="term" value="P:DNA replication"/>
    <property type="evidence" value="ECO:0007669"/>
    <property type="project" value="TreeGrafter"/>
</dbReference>
<dbReference type="PIRSF" id="PIRSF003073">
    <property type="entry name" value="DNAC_TnpB_IstB"/>
    <property type="match status" value="1"/>
</dbReference>
<dbReference type="OrthoDB" id="9776217at2"/>
<name>A0A0V8QIH3_9FIRM</name>
<dbReference type="EMBL" id="LNAM01000053">
    <property type="protein sequence ID" value="KSV60054.1"/>
    <property type="molecule type" value="Genomic_DNA"/>
</dbReference>
<sequence>MLTGTALINELVDELNELKLSTMAATLDDLYHKPGFLEMDRLTLIAELIGPQFQEKISMTFKNRLTAAHLKGSPEELSDCVDSDKREYLPSGITEVLSSLDFIERGYNLCILGESDAGKSYLAKAIGIKACNRYNVGYFHSEELLESMVALKEQDYDKYARKMKKYLKWELIILDDFLLHTITDEREIKILFELLEKRNEQRKSTIVCSQRDPDNWKAMILNDEVSANSIMKRATKHYTIKINPR</sequence>
<dbReference type="Gene3D" id="3.40.50.300">
    <property type="entry name" value="P-loop containing nucleotide triphosphate hydrolases"/>
    <property type="match status" value="1"/>
</dbReference>
<dbReference type="InterPro" id="IPR027417">
    <property type="entry name" value="P-loop_NTPase"/>
</dbReference>
<dbReference type="PANTHER" id="PTHR30050">
    <property type="entry name" value="CHROMOSOMAL REPLICATION INITIATOR PROTEIN DNAA"/>
    <property type="match status" value="1"/>
</dbReference>
<dbReference type="InterPro" id="IPR028350">
    <property type="entry name" value="DNAC/IstB-like"/>
</dbReference>
<dbReference type="Pfam" id="PF01695">
    <property type="entry name" value="IstB_IS21"/>
    <property type="match status" value="1"/>
</dbReference>
<dbReference type="InterPro" id="IPR002611">
    <property type="entry name" value="IstB_ATP-bd"/>
</dbReference>
<dbReference type="GO" id="GO:0005524">
    <property type="term" value="F:ATP binding"/>
    <property type="evidence" value="ECO:0007669"/>
    <property type="project" value="InterPro"/>
</dbReference>
<evidence type="ECO:0000313" key="2">
    <source>
        <dbReference type="EMBL" id="KSV60054.1"/>
    </source>
</evidence>
<feature type="domain" description="IstB-like ATP-binding" evidence="1">
    <location>
        <begin position="14"/>
        <end position="238"/>
    </location>
</feature>
<gene>
    <name evidence="2" type="ORF">ASU35_17545</name>
</gene>